<sequence>MGFMKKVQTTDNLSTAETRLAQADKKHYRQDAIGQTVLVFGGESYQEKFEIWKRSPLHGEFMELFPNFMAMKNFVKDRILDSVFQEELSKKIDAIETEYFSGKISDMQAKEKLDNY</sequence>
<reference evidence="1" key="1">
    <citation type="submission" date="2016-10" db="EMBL/GenBank/DDBJ databases">
        <authorList>
            <person name="de Groot N.N."/>
        </authorList>
    </citation>
    <scope>NUCLEOTIDE SEQUENCE</scope>
</reference>
<protein>
    <submittedName>
        <fullName evidence="1">Uncharacterized protein</fullName>
    </submittedName>
</protein>
<evidence type="ECO:0000313" key="1">
    <source>
        <dbReference type="EMBL" id="SFV58438.1"/>
    </source>
</evidence>
<dbReference type="AlphaFoldDB" id="A0A1W1BXW2"/>
<accession>A0A1W1BXW2</accession>
<dbReference type="EMBL" id="FPHC01000048">
    <property type="protein sequence ID" value="SFV58438.1"/>
    <property type="molecule type" value="Genomic_DNA"/>
</dbReference>
<name>A0A1W1BXW2_9ZZZZ</name>
<gene>
    <name evidence="1" type="ORF">MNB_SV-6-1737</name>
</gene>
<organism evidence="1">
    <name type="scientific">hydrothermal vent metagenome</name>
    <dbReference type="NCBI Taxonomy" id="652676"/>
    <lineage>
        <taxon>unclassified sequences</taxon>
        <taxon>metagenomes</taxon>
        <taxon>ecological metagenomes</taxon>
    </lineage>
</organism>
<proteinExistence type="predicted"/>